<keyword evidence="3" id="KW-1185">Reference proteome</keyword>
<dbReference type="InParanoid" id="A0A2H3D390"/>
<feature type="transmembrane region" description="Helical" evidence="1">
    <location>
        <begin position="110"/>
        <end position="134"/>
    </location>
</feature>
<reference evidence="3" key="1">
    <citation type="journal article" date="2017" name="Nat. Ecol. Evol.">
        <title>Genome expansion and lineage-specific genetic innovations in the forest pathogenic fungi Armillaria.</title>
        <authorList>
            <person name="Sipos G."/>
            <person name="Prasanna A.N."/>
            <person name="Walter M.C."/>
            <person name="O'Connor E."/>
            <person name="Balint B."/>
            <person name="Krizsan K."/>
            <person name="Kiss B."/>
            <person name="Hess J."/>
            <person name="Varga T."/>
            <person name="Slot J."/>
            <person name="Riley R."/>
            <person name="Boka B."/>
            <person name="Rigling D."/>
            <person name="Barry K."/>
            <person name="Lee J."/>
            <person name="Mihaltcheva S."/>
            <person name="LaButti K."/>
            <person name="Lipzen A."/>
            <person name="Waldron R."/>
            <person name="Moloney N.M."/>
            <person name="Sperisen C."/>
            <person name="Kredics L."/>
            <person name="Vagvoelgyi C."/>
            <person name="Patrignani A."/>
            <person name="Fitzpatrick D."/>
            <person name="Nagy I."/>
            <person name="Doyle S."/>
            <person name="Anderson J.B."/>
            <person name="Grigoriev I.V."/>
            <person name="Gueldener U."/>
            <person name="Muensterkoetter M."/>
            <person name="Nagy L.G."/>
        </authorList>
    </citation>
    <scope>NUCLEOTIDE SEQUENCE [LARGE SCALE GENOMIC DNA]</scope>
    <source>
        <strain evidence="3">Ar21-2</strain>
    </source>
</reference>
<dbReference type="OMA" id="MCSAFIA"/>
<gene>
    <name evidence="2" type="ORF">ARMGADRAFT_1014911</name>
</gene>
<dbReference type="OrthoDB" id="3029612at2759"/>
<dbReference type="EMBL" id="KZ293667">
    <property type="protein sequence ID" value="PBK89751.1"/>
    <property type="molecule type" value="Genomic_DNA"/>
</dbReference>
<accession>A0A2H3D390</accession>
<evidence type="ECO:0000256" key="1">
    <source>
        <dbReference type="SAM" id="Phobius"/>
    </source>
</evidence>
<feature type="transmembrane region" description="Helical" evidence="1">
    <location>
        <begin position="63"/>
        <end position="90"/>
    </location>
</feature>
<keyword evidence="1" id="KW-1133">Transmembrane helix</keyword>
<name>A0A2H3D390_ARMGA</name>
<feature type="transmembrane region" description="Helical" evidence="1">
    <location>
        <begin position="29"/>
        <end position="51"/>
    </location>
</feature>
<feature type="transmembrane region" description="Helical" evidence="1">
    <location>
        <begin position="141"/>
        <end position="160"/>
    </location>
</feature>
<keyword evidence="1" id="KW-0472">Membrane</keyword>
<evidence type="ECO:0000313" key="2">
    <source>
        <dbReference type="EMBL" id="PBK89751.1"/>
    </source>
</evidence>
<proteinExistence type="predicted"/>
<dbReference type="AlphaFoldDB" id="A0A2H3D390"/>
<protein>
    <submittedName>
        <fullName evidence="2">Uncharacterized protein</fullName>
    </submittedName>
</protein>
<keyword evidence="1" id="KW-0812">Transmembrane</keyword>
<dbReference type="Proteomes" id="UP000217790">
    <property type="component" value="Unassembled WGS sequence"/>
</dbReference>
<sequence length="162" mass="18175">MATRTHILSDLTDDDKALVFQILDTRLNSTILCALLHGIYIGIIAVTLWNIFINKYWPIRRALVIVIILLHALITTGFAATWSFMCSAFIANGQSFWTVWLYFSSADQAVSWETGIAASMSTVLADLYMIWCCWMIWGRRWLIILLPALSLASAIGMVSGPI</sequence>
<organism evidence="2 3">
    <name type="scientific">Armillaria gallica</name>
    <name type="common">Bulbous honey fungus</name>
    <name type="synonym">Armillaria bulbosa</name>
    <dbReference type="NCBI Taxonomy" id="47427"/>
    <lineage>
        <taxon>Eukaryota</taxon>
        <taxon>Fungi</taxon>
        <taxon>Dikarya</taxon>
        <taxon>Basidiomycota</taxon>
        <taxon>Agaricomycotina</taxon>
        <taxon>Agaricomycetes</taxon>
        <taxon>Agaricomycetidae</taxon>
        <taxon>Agaricales</taxon>
        <taxon>Marasmiineae</taxon>
        <taxon>Physalacriaceae</taxon>
        <taxon>Armillaria</taxon>
    </lineage>
</organism>
<evidence type="ECO:0000313" key="3">
    <source>
        <dbReference type="Proteomes" id="UP000217790"/>
    </source>
</evidence>